<accession>A0A6N8F3F2</accession>
<dbReference type="Proteomes" id="UP000442469">
    <property type="component" value="Unassembled WGS sequence"/>
</dbReference>
<dbReference type="EMBL" id="WNZZ01000022">
    <property type="protein sequence ID" value="MUG25191.1"/>
    <property type="molecule type" value="Genomic_DNA"/>
</dbReference>
<dbReference type="AlphaFoldDB" id="A0A6N8F3F2"/>
<dbReference type="Pfam" id="PF13289">
    <property type="entry name" value="SIR2_2"/>
    <property type="match status" value="1"/>
</dbReference>
<dbReference type="RefSeq" id="WP_155620896.1">
    <property type="nucleotide sequence ID" value="NZ_BOSD01000013.1"/>
</dbReference>
<name>A0A6N8F3F2_PAEMA</name>
<dbReference type="InterPro" id="IPR011202">
    <property type="entry name" value="UCP014677"/>
</dbReference>
<dbReference type="PIRSF" id="PIRSF014677">
    <property type="entry name" value="UCP014677"/>
    <property type="match status" value="1"/>
</dbReference>
<reference evidence="1 2" key="1">
    <citation type="submission" date="2019-11" db="EMBL/GenBank/DDBJ databases">
        <title>Draft genome sequences of five Paenibacillus species of dairy origin.</title>
        <authorList>
            <person name="Olajide A.M."/>
            <person name="Chen S."/>
            <person name="Lapointe G."/>
        </authorList>
    </citation>
    <scope>NUCLEOTIDE SEQUENCE [LARGE SCALE GENOMIC DNA]</scope>
    <source>
        <strain evidence="1 2">3CT49</strain>
    </source>
</reference>
<sequence>MSVALELLKRNNEYPIVFIGSGMSRRYLQSFPGWEELLKQFWDQLNTGKDFYGFLGTLKRHMSETTSDTEYDVDFLTNIQAGSEIEDRFNEKFFNQEIEIPGFDTEKAYKFDISPFKMAIAHQFSSYQVKTGMEEEYASFKTFLNKTQIVITTNYDTFIEDSVNSVNPLGMKKYIGQKGFFESTYGWAEIYKIHGCAKNPKSIVISKADYEQFSKNSILISAKIISLLLHSPIIFFGYSLTDGNVRKILRDFSSSLSKEELKRLASKIIIVEWEKGQTGIVEQTFFDTDLGCEYTVLRTDNYKLLYEILSEIDQGIHPSEVRKYQHVIKQLILDRGKKGSLNTLLVSPEELEDIEKRIGDEKLVVALGDTTYIFQMPDLLTYLLDYFFGGCSIHTDIALRFIASQNSNSRIPFIKYVEGIDLDKTNLHPVEIEKINQRMAKFTGPQICLDSINPSNRIKADSLTEILEQQLKPDKEYDLIAYNALKLDKQEVGAYLKEKLEKFKADGIRSLSTSMRRLLTIYDFIENK</sequence>
<protein>
    <submittedName>
        <fullName evidence="1">Uncharacterized protein</fullName>
    </submittedName>
</protein>
<proteinExistence type="predicted"/>
<organism evidence="1 2">
    <name type="scientific">Paenibacillus macerans</name>
    <name type="common">Bacillus macerans</name>
    <dbReference type="NCBI Taxonomy" id="44252"/>
    <lineage>
        <taxon>Bacteria</taxon>
        <taxon>Bacillati</taxon>
        <taxon>Bacillota</taxon>
        <taxon>Bacilli</taxon>
        <taxon>Bacillales</taxon>
        <taxon>Paenibacillaceae</taxon>
        <taxon>Paenibacillus</taxon>
    </lineage>
</organism>
<evidence type="ECO:0000313" key="2">
    <source>
        <dbReference type="Proteomes" id="UP000442469"/>
    </source>
</evidence>
<gene>
    <name evidence="1" type="ORF">GNQ08_22755</name>
</gene>
<comment type="caution">
    <text evidence="1">The sequence shown here is derived from an EMBL/GenBank/DDBJ whole genome shotgun (WGS) entry which is preliminary data.</text>
</comment>
<evidence type="ECO:0000313" key="1">
    <source>
        <dbReference type="EMBL" id="MUG25191.1"/>
    </source>
</evidence>